<organism evidence="7 8">
    <name type="scientific">Chryseobacterium vrystaatense</name>
    <dbReference type="NCBI Taxonomy" id="307480"/>
    <lineage>
        <taxon>Bacteria</taxon>
        <taxon>Pseudomonadati</taxon>
        <taxon>Bacteroidota</taxon>
        <taxon>Flavobacteriia</taxon>
        <taxon>Flavobacteriales</taxon>
        <taxon>Weeksellaceae</taxon>
        <taxon>Chryseobacterium group</taxon>
        <taxon>Chryseobacterium</taxon>
    </lineage>
</organism>
<sequence length="986" mass="113000">MALRKSITEQEFTSLINIPQSGEELIRIYSLSDDDIIFIKASCRGKTNHIRVSVLLSYMKFPGIIIPTVFIPDERILDLLCNQLEIDKSHWKDYDNLAETRQDHINILRKNYGYENFSSTYYTDSLFNLTKFTLQTDKGILIAQQLVKFLRDAKILIPRISVVQKICSEALINAEKQIHDTLSSVLSNHQKQLLDTLLNLQEKSSISQLNWLKQSPQAVNSKFLLMHIKRLKTIKDIDLPKDIGKDIHQTRLLKIAREGRQMTPQHLRDFEESRRYATLVAILLETKASIIDEIIEMNDKIIGSLFRYAKNTQAQKMQESGKSMGEQLGVFFKIGNALLDARETGEDPFDAVESVISWEALAQSILEAKNLTAKQNFDSLYFISDKYFTIKKYGGEFLKELELRSAPVAEDILKAINILIDLYEGKIKRLPEKLPSSFIRKRWEELVFTENGIDRKFYELCIFSELKNHLRSGDLWVQGSRQYKDFEDYLIPSDRFTEMRDQNGVPLDVALNVEEFLSERMELLSNKIQIVCKLIESNELPDSSIINDRIKIKPLENTVPEEAEVLGKKIYSLLPLIKITDLLKEVDQWMGFTDQFTHLKSGNKSNDKNFLLTVILSDAINLGLRKMSEASPGTSYAKLSWLQAWHIRDETYSSALAEIINVQSAHPFSSYWGEGKTSSSDGQRFATGSYAQRTGNINPKYGSGPGVQFYTHVSDQYAPFHTKVINVGVRDATYVLDGLLYHESDVQIEEHYTDTSGFTDHVFALMQLLGFKFAPRIRDLNDKKLFIPEASTGYSALSEHIGGTINSKKIIQNWDEILRLAASIKNGTVTASLIVKKIGSYPRQNGLAVALRELGKIERTLFMLDWYMSPELRRRVTAGLNKGEARNALARAVYFNRFGEVRERSFENQRYKASGLNLVTAAIVLWNTVYIEKAVQHLKEQGEEINEELLQYLSPLGWEHIHLTGDYVWEERIKLKKGEFRSLRKV</sequence>
<dbReference type="InterPro" id="IPR047653">
    <property type="entry name" value="Tn3-like_transpos"/>
</dbReference>
<feature type="domain" description="Tn3 transposase DDE" evidence="5">
    <location>
        <begin position="581"/>
        <end position="967"/>
    </location>
</feature>
<dbReference type="Proteomes" id="UP000028719">
    <property type="component" value="Unassembled WGS sequence"/>
</dbReference>
<reference evidence="7 8" key="1">
    <citation type="submission" date="2014-07" db="EMBL/GenBank/DDBJ databases">
        <title>Genome of Chryseobacterium vrystaatense LMG 22846.</title>
        <authorList>
            <person name="Pipes S.E."/>
            <person name="Stropko S.J."/>
            <person name="Newman J.D."/>
        </authorList>
    </citation>
    <scope>NUCLEOTIDE SEQUENCE [LARGE SCALE GENOMIC DNA]</scope>
    <source>
        <strain evidence="7 8">LMG 22846</strain>
    </source>
</reference>
<dbReference type="Pfam" id="PF01526">
    <property type="entry name" value="DDE_Tnp_Tn3"/>
    <property type="match status" value="1"/>
</dbReference>
<dbReference type="InterPro" id="IPR002513">
    <property type="entry name" value="Tn3_Tnp_DDE_dom"/>
</dbReference>
<dbReference type="RefSeq" id="WP_034751498.1">
    <property type="nucleotide sequence ID" value="NZ_JPRI01000013.1"/>
</dbReference>
<keyword evidence="2" id="KW-0815">Transposition</keyword>
<comment type="caution">
    <text evidence="7">The sequence shown here is derived from an EMBL/GenBank/DDBJ whole genome shotgun (WGS) entry which is preliminary data.</text>
</comment>
<feature type="domain" description="DUF4158" evidence="6">
    <location>
        <begin position="8"/>
        <end position="170"/>
    </location>
</feature>
<evidence type="ECO:0000256" key="4">
    <source>
        <dbReference type="ARBA" id="ARBA00023172"/>
    </source>
</evidence>
<keyword evidence="3" id="KW-0238">DNA-binding</keyword>
<name>A0ABR4UF89_9FLAO</name>
<keyword evidence="4" id="KW-0233">DNA recombination</keyword>
<comment type="similarity">
    <text evidence="1">Belongs to the transposase 7 family.</text>
</comment>
<evidence type="ECO:0000313" key="8">
    <source>
        <dbReference type="Proteomes" id="UP000028719"/>
    </source>
</evidence>
<evidence type="ECO:0000259" key="6">
    <source>
        <dbReference type="Pfam" id="PF13700"/>
    </source>
</evidence>
<evidence type="ECO:0000256" key="3">
    <source>
        <dbReference type="ARBA" id="ARBA00023125"/>
    </source>
</evidence>
<dbReference type="InterPro" id="IPR025296">
    <property type="entry name" value="DUF4158"/>
</dbReference>
<evidence type="ECO:0000313" key="7">
    <source>
        <dbReference type="EMBL" id="KFF23167.1"/>
    </source>
</evidence>
<gene>
    <name evidence="7" type="ORF">IW16_26370</name>
</gene>
<dbReference type="NCBIfam" id="NF033527">
    <property type="entry name" value="transpos_Tn3"/>
    <property type="match status" value="1"/>
</dbReference>
<dbReference type="Pfam" id="PF13700">
    <property type="entry name" value="DUF4158"/>
    <property type="match status" value="1"/>
</dbReference>
<dbReference type="EMBL" id="JPRI01000013">
    <property type="protein sequence ID" value="KFF23167.1"/>
    <property type="molecule type" value="Genomic_DNA"/>
</dbReference>
<evidence type="ECO:0000259" key="5">
    <source>
        <dbReference type="Pfam" id="PF01526"/>
    </source>
</evidence>
<evidence type="ECO:0000256" key="2">
    <source>
        <dbReference type="ARBA" id="ARBA00022578"/>
    </source>
</evidence>
<keyword evidence="8" id="KW-1185">Reference proteome</keyword>
<evidence type="ECO:0000256" key="1">
    <source>
        <dbReference type="ARBA" id="ARBA00009402"/>
    </source>
</evidence>
<accession>A0ABR4UF89</accession>
<proteinExistence type="inferred from homology"/>
<protein>
    <submittedName>
        <fullName evidence="7">Transposase</fullName>
    </submittedName>
</protein>